<feature type="transmembrane region" description="Helical" evidence="10">
    <location>
        <begin position="1449"/>
        <end position="1469"/>
    </location>
</feature>
<keyword evidence="13" id="KW-1185">Reference proteome</keyword>
<evidence type="ECO:0000256" key="10">
    <source>
        <dbReference type="SAM" id="Phobius"/>
    </source>
</evidence>
<feature type="transmembrane region" description="Helical" evidence="10">
    <location>
        <begin position="578"/>
        <end position="609"/>
    </location>
</feature>
<evidence type="ECO:0000313" key="12">
    <source>
        <dbReference type="EMBL" id="CAL1694335.1"/>
    </source>
</evidence>
<feature type="transmembrane region" description="Helical" evidence="10">
    <location>
        <begin position="1296"/>
        <end position="1315"/>
    </location>
</feature>
<evidence type="ECO:0000256" key="8">
    <source>
        <dbReference type="ARBA" id="ARBA00023136"/>
    </source>
</evidence>
<evidence type="ECO:0000256" key="7">
    <source>
        <dbReference type="ARBA" id="ARBA00022989"/>
    </source>
</evidence>
<evidence type="ECO:0000259" key="11">
    <source>
        <dbReference type="PROSITE" id="PS50893"/>
    </source>
</evidence>
<dbReference type="InterPro" id="IPR013525">
    <property type="entry name" value="ABC2_TM"/>
</dbReference>
<dbReference type="Pfam" id="PF01061">
    <property type="entry name" value="ABC2_membrane"/>
    <property type="match status" value="2"/>
</dbReference>
<feature type="transmembrane region" description="Helical" evidence="10">
    <location>
        <begin position="621"/>
        <end position="638"/>
    </location>
</feature>
<organism evidence="12 13">
    <name type="scientific">Somion occarium</name>
    <dbReference type="NCBI Taxonomy" id="3059160"/>
    <lineage>
        <taxon>Eukaryota</taxon>
        <taxon>Fungi</taxon>
        <taxon>Dikarya</taxon>
        <taxon>Basidiomycota</taxon>
        <taxon>Agaricomycotina</taxon>
        <taxon>Agaricomycetes</taxon>
        <taxon>Polyporales</taxon>
        <taxon>Cerrenaceae</taxon>
        <taxon>Somion</taxon>
    </lineage>
</organism>
<feature type="transmembrane region" description="Helical" evidence="10">
    <location>
        <begin position="535"/>
        <end position="557"/>
    </location>
</feature>
<dbReference type="InterPro" id="IPR010929">
    <property type="entry name" value="PDR_CDR_ABC"/>
</dbReference>
<keyword evidence="5" id="KW-0547">Nucleotide-binding</keyword>
<evidence type="ECO:0000256" key="1">
    <source>
        <dbReference type="ARBA" id="ARBA00004141"/>
    </source>
</evidence>
<evidence type="ECO:0000256" key="3">
    <source>
        <dbReference type="ARBA" id="ARBA00022448"/>
    </source>
</evidence>
<dbReference type="InterPro" id="IPR043926">
    <property type="entry name" value="ABCG_dom"/>
</dbReference>
<dbReference type="PROSITE" id="PS00211">
    <property type="entry name" value="ABC_TRANSPORTER_1"/>
    <property type="match status" value="1"/>
</dbReference>
<comment type="similarity">
    <text evidence="2">Belongs to the ABC transporter superfamily. ABCG family. PDR (TC 3.A.1.205) subfamily.</text>
</comment>
<dbReference type="Pfam" id="PF19055">
    <property type="entry name" value="ABC2_membrane_7"/>
    <property type="match status" value="1"/>
</dbReference>
<comment type="subcellular location">
    <subcellularLocation>
        <location evidence="1">Membrane</location>
        <topology evidence="1">Multi-pass membrane protein</topology>
    </subcellularLocation>
</comment>
<evidence type="ECO:0000256" key="2">
    <source>
        <dbReference type="ARBA" id="ARBA00006012"/>
    </source>
</evidence>
<dbReference type="InterPro" id="IPR027417">
    <property type="entry name" value="P-loop_NTPase"/>
</dbReference>
<dbReference type="InterPro" id="IPR003593">
    <property type="entry name" value="AAA+_ATPase"/>
</dbReference>
<evidence type="ECO:0000256" key="9">
    <source>
        <dbReference type="SAM" id="MobiDB-lite"/>
    </source>
</evidence>
<feature type="transmembrane region" description="Helical" evidence="10">
    <location>
        <begin position="1250"/>
        <end position="1276"/>
    </location>
</feature>
<dbReference type="PROSITE" id="PS50893">
    <property type="entry name" value="ABC_TRANSPORTER_2"/>
    <property type="match status" value="2"/>
</dbReference>
<keyword evidence="6" id="KW-0067">ATP-binding</keyword>
<gene>
    <name evidence="12" type="ORF">GFSPODELE1_LOCUS256</name>
</gene>
<sequence length="1474" mass="165784">MTDTPGDEHTLYDVGNNDVDPQNHHVNVQQAERTFNELSRALSRRSVSGQPEDRSKTERSSASSYVGKDIEKGAVEEAFDLREYLSSTNDANQQAGINHKRVGVTWEKLQVDVVGGADFKIYVETFGQAALYFWITPFMLLWNFISPLLPSNKNNVPTRTILHPSDGLVKPGEMCLVLGCPGAGCTTFLKTVANERGDYARVIGDVRYAGIDAKEMAKYYKGEVLYNQEDDIHIPTLTVGQTLDFALSTKSPGPNGRLPGIARREFMESVKTMLLKMLNISHTVNTYVGDEFVRGVSGGERKRVSIGEMMASRAHVLCFDNSTRGLDASTALDFIKSMRAMTDILGQTTFATLYQAGEGIYELFDKVMVLDQGRQVYFGPPSEARAYFESLGFKPLPRQSTADYLTGCTDPNERQFAPGRSARDVPTSPEALEAVWLSSPLYRTMQDQLLKYKRAQESEKHDQETFRAAVLADKKRGVSKKSPYTVGFLGQVKALVIRQFVMRLQDRFQLYTSFGLSTILAIVIGAAYLNQPLTAAGAFTRGSVIFVAMLSCALDTFGELPAQMLGRPILKKQISYRFYRPAAVAIANTVADIPFSAVRILLYNIIIYFMSRLARNAGGFFTYHLFIYMAFLTMQGFFRTFGLMCTNFDFAFRLATFFIPNMIQYAGYMIPVFQMKRWLFWIFYINPMSYAFSGCVENEFMRIDLTCDGQYIVPRNGPGVTKYPDNLGPNQVCTLPGSIGGETTVSGRNYLQSGFGLNVSDLWRRNFLVLIGFFIVFQITQVLLIEYYPQYGGGGSVLIYAKENADTKKRNAALRERKALRGKSDIITQTDKEGAEEKYESDEKVHRKTFTWERVNYTVPVPGGQRRLLHDVFGYVKPGTLTALMGASGAGKTTCLDVLAQRKNIGIVTGDILVDGRLLTSDFARGTAYAEQMDVHEGSATVREAMRFSAHLRQPKEVSDDEKDAYVEEMIELLELQDLADAMVMTLGVEARKRLTIGVELASKPELLLFLDEPTSGLDGQSAWNLVRFLRKLASKGQAILCTIHQPSSLLFESFDRLLLLERGGETVYFGDIGDDSQILREYFTRYGAVCPPNVNPAEFMLDAIGAGLSPRIGDRDWKDVWLDSPEYQAMREEIDRIKSDALARPVENKKTTFYAAPFWLQLKEVVLRNNRALWRSPAYVFTRLFVHAFISLFVSLSFLQLGNGTRDLQYRVFAIFWVSVLPMIVMSQIEPLWIFNRRVFIRESSSRIYSPYVFAIGQLVGEIPYSILCAVVYWVLMVWPIGFGKGAAGTAGNGLQLLVIIFVELFGVTLGQLIGAISPNVQTAALFNPFIGLILTTFCGVTIPFPTMAKFWRVWLYQLVPYTRTLSAMVSTELHGLVITCKPEEFTRFDPPSGQTCAQWANDFVTAYGGYLDNGEDTAACRYCQYKVGDEFFTPLNIQYENRWRDTWILFCYFIFNVIATIIASRLLRYAKR</sequence>
<feature type="domain" description="ABC transporter" evidence="11">
    <location>
        <begin position="850"/>
        <end position="1088"/>
    </location>
</feature>
<dbReference type="Gene3D" id="3.40.50.300">
    <property type="entry name" value="P-loop containing nucleotide triphosphate hydrolases"/>
    <property type="match status" value="2"/>
</dbReference>
<name>A0ABP1CFB7_9APHY</name>
<feature type="transmembrane region" description="Helical" evidence="10">
    <location>
        <begin position="1211"/>
        <end position="1230"/>
    </location>
</feature>
<keyword evidence="7 10" id="KW-1133">Transmembrane helix</keyword>
<dbReference type="InterPro" id="IPR017871">
    <property type="entry name" value="ABC_transporter-like_CS"/>
</dbReference>
<dbReference type="PANTHER" id="PTHR19241">
    <property type="entry name" value="ATP-BINDING CASSETTE TRANSPORTER"/>
    <property type="match status" value="1"/>
</dbReference>
<evidence type="ECO:0000313" key="13">
    <source>
        <dbReference type="Proteomes" id="UP001497453"/>
    </source>
</evidence>
<keyword evidence="4 10" id="KW-0812">Transmembrane</keyword>
<evidence type="ECO:0000256" key="4">
    <source>
        <dbReference type="ARBA" id="ARBA00022692"/>
    </source>
</evidence>
<dbReference type="InterPro" id="IPR034003">
    <property type="entry name" value="ABCG_PDR_2"/>
</dbReference>
<keyword evidence="8 10" id="KW-0472">Membrane</keyword>
<dbReference type="SUPFAM" id="SSF52540">
    <property type="entry name" value="P-loop containing nucleoside triphosphate hydrolases"/>
    <property type="match status" value="2"/>
</dbReference>
<proteinExistence type="inferred from homology"/>
<feature type="transmembrane region" description="Helical" evidence="10">
    <location>
        <begin position="508"/>
        <end position="529"/>
    </location>
</feature>
<dbReference type="Proteomes" id="UP001497453">
    <property type="component" value="Chromosome 1"/>
</dbReference>
<dbReference type="SMART" id="SM00382">
    <property type="entry name" value="AAA"/>
    <property type="match status" value="2"/>
</dbReference>
<evidence type="ECO:0000256" key="6">
    <source>
        <dbReference type="ARBA" id="ARBA00022840"/>
    </source>
</evidence>
<feature type="transmembrane region" description="Helical" evidence="10">
    <location>
        <begin position="1179"/>
        <end position="1199"/>
    </location>
</feature>
<keyword evidence="3" id="KW-0813">Transport</keyword>
<feature type="transmembrane region" description="Helical" evidence="10">
    <location>
        <begin position="650"/>
        <end position="670"/>
    </location>
</feature>
<dbReference type="CDD" id="cd03232">
    <property type="entry name" value="ABCG_PDR_domain2"/>
    <property type="match status" value="1"/>
</dbReference>
<feature type="region of interest" description="Disordered" evidence="9">
    <location>
        <begin position="1"/>
        <end position="24"/>
    </location>
</feature>
<feature type="compositionally biased region" description="Basic and acidic residues" evidence="9">
    <location>
        <begin position="1"/>
        <end position="11"/>
    </location>
</feature>
<feature type="transmembrane region" description="Helical" evidence="10">
    <location>
        <begin position="767"/>
        <end position="788"/>
    </location>
</feature>
<reference evidence="13" key="1">
    <citation type="submission" date="2024-04" db="EMBL/GenBank/DDBJ databases">
        <authorList>
            <person name="Shaw F."/>
            <person name="Minotto A."/>
        </authorList>
    </citation>
    <scope>NUCLEOTIDE SEQUENCE [LARGE SCALE GENOMIC DNA]</scope>
</reference>
<dbReference type="InterPro" id="IPR003439">
    <property type="entry name" value="ABC_transporter-like_ATP-bd"/>
</dbReference>
<protein>
    <recommendedName>
        <fullName evidence="11">ABC transporter domain-containing protein</fullName>
    </recommendedName>
</protein>
<dbReference type="InterPro" id="IPR034001">
    <property type="entry name" value="ABCG_PDR_1"/>
</dbReference>
<dbReference type="Pfam" id="PF00005">
    <property type="entry name" value="ABC_tran"/>
    <property type="match status" value="2"/>
</dbReference>
<accession>A0ABP1CFB7</accession>
<dbReference type="Pfam" id="PF06422">
    <property type="entry name" value="PDR_CDR"/>
    <property type="match status" value="1"/>
</dbReference>
<feature type="domain" description="ABC transporter" evidence="11">
    <location>
        <begin position="139"/>
        <end position="397"/>
    </location>
</feature>
<evidence type="ECO:0000256" key="5">
    <source>
        <dbReference type="ARBA" id="ARBA00022741"/>
    </source>
</evidence>
<feature type="region of interest" description="Disordered" evidence="9">
    <location>
        <begin position="39"/>
        <end position="65"/>
    </location>
</feature>
<dbReference type="CDD" id="cd03233">
    <property type="entry name" value="ABCG_PDR_domain1"/>
    <property type="match status" value="1"/>
</dbReference>
<feature type="transmembrane region" description="Helical" evidence="10">
    <location>
        <begin position="1327"/>
        <end position="1346"/>
    </location>
</feature>
<dbReference type="EMBL" id="OZ037944">
    <property type="protein sequence ID" value="CAL1694335.1"/>
    <property type="molecule type" value="Genomic_DNA"/>
</dbReference>